<dbReference type="Proteomes" id="UP000029095">
    <property type="component" value="Unassembled WGS sequence"/>
</dbReference>
<proteinExistence type="predicted"/>
<organism evidence="2 3">
    <name type="scientific">Streptomyces mutabilis</name>
    <dbReference type="NCBI Taxonomy" id="67332"/>
    <lineage>
        <taxon>Bacteria</taxon>
        <taxon>Bacillati</taxon>
        <taxon>Actinomycetota</taxon>
        <taxon>Actinomycetes</taxon>
        <taxon>Kitasatosporales</taxon>
        <taxon>Streptomycetaceae</taxon>
        <taxon>Streptomyces</taxon>
    </lineage>
</organism>
<evidence type="ECO:0000256" key="1">
    <source>
        <dbReference type="SAM" id="MobiDB-lite"/>
    </source>
</evidence>
<dbReference type="HOGENOM" id="CLU_1274717_0_0_11"/>
<name>A0A086MQI8_9ACTN</name>
<feature type="compositionally biased region" description="Low complexity" evidence="1">
    <location>
        <begin position="33"/>
        <end position="42"/>
    </location>
</feature>
<accession>A0A086MQI8</accession>
<gene>
    <name evidence="2" type="ORF">FM21_36480</name>
</gene>
<evidence type="ECO:0000313" key="2">
    <source>
        <dbReference type="EMBL" id="KFG71156.1"/>
    </source>
</evidence>
<protein>
    <submittedName>
        <fullName evidence="2">Uncharacterized protein</fullName>
    </submittedName>
</protein>
<dbReference type="EMBL" id="JNFQ01000011">
    <property type="protein sequence ID" value="KFG71156.1"/>
    <property type="molecule type" value="Genomic_DNA"/>
</dbReference>
<feature type="compositionally biased region" description="Basic and acidic residues" evidence="1">
    <location>
        <begin position="72"/>
        <end position="88"/>
    </location>
</feature>
<comment type="caution">
    <text evidence="2">The sequence shown here is derived from an EMBL/GenBank/DDBJ whole genome shotgun (WGS) entry which is preliminary data.</text>
</comment>
<keyword evidence="3" id="KW-1185">Reference proteome</keyword>
<feature type="region of interest" description="Disordered" evidence="1">
    <location>
        <begin position="1"/>
        <end position="217"/>
    </location>
</feature>
<dbReference type="AlphaFoldDB" id="A0A086MQI8"/>
<sequence length="217" mass="22772">MRATMRRWRCISEASNDSGGRPAATGGGGTAAGGQRRTTAGGRAAGRRAWARARPADSSSGQQQRTGRHWRHDGDVDGRGHGDVDGRGGGHGRRQGRGRRGRGRRGGRPHTAGRGVGQQQMRRVVLQERKPGGGEAGAEEEGGGSRVGPPGQLQYVFQSWPGEGGEFEDPRGAAGQRHRQLPGRGEDLGVQAGRAASLGRSAVQGARRRAVHLAPHA</sequence>
<feature type="compositionally biased region" description="Basic residues" evidence="1">
    <location>
        <begin position="90"/>
        <end position="108"/>
    </location>
</feature>
<evidence type="ECO:0000313" key="3">
    <source>
        <dbReference type="Proteomes" id="UP000029095"/>
    </source>
</evidence>
<reference evidence="2 3" key="1">
    <citation type="submission" date="2014-05" db="EMBL/GenBank/DDBJ databases">
        <title>Complete genome sequence of the Streptomyces mutabilis TRM45540.</title>
        <authorList>
            <person name="Luo X."/>
            <person name="Zhang L."/>
        </authorList>
    </citation>
    <scope>NUCLEOTIDE SEQUENCE [LARGE SCALE GENOMIC DNA]</scope>
    <source>
        <strain evidence="2 3">TRM45540</strain>
    </source>
</reference>
<feature type="non-terminal residue" evidence="2">
    <location>
        <position position="217"/>
    </location>
</feature>